<comment type="subcellular location">
    <subcellularLocation>
        <location evidence="1">Membrane</location>
        <topology evidence="1">Multi-pass membrane protein</topology>
    </subcellularLocation>
</comment>
<dbReference type="PANTHER" id="PTHR11562:SF17">
    <property type="entry name" value="RE54080P-RELATED"/>
    <property type="match status" value="1"/>
</dbReference>
<feature type="transmembrane region" description="Helical" evidence="7">
    <location>
        <begin position="83"/>
        <end position="104"/>
    </location>
</feature>
<keyword evidence="5 7" id="KW-0472">Membrane</keyword>
<proteinExistence type="predicted"/>
<evidence type="ECO:0000256" key="6">
    <source>
        <dbReference type="SAM" id="MobiDB-lite"/>
    </source>
</evidence>
<keyword evidence="3" id="KW-0813">Transport</keyword>
<evidence type="ECO:0000256" key="5">
    <source>
        <dbReference type="ARBA" id="ARBA00023136"/>
    </source>
</evidence>
<keyword evidence="3" id="KW-0862">Zinc</keyword>
<keyword evidence="2 7" id="KW-0812">Transmembrane</keyword>
<keyword evidence="3" id="KW-0864">Zinc transport</keyword>
<feature type="transmembrane region" description="Helical" evidence="7">
    <location>
        <begin position="119"/>
        <end position="138"/>
    </location>
</feature>
<dbReference type="PANTHER" id="PTHR11562">
    <property type="entry name" value="CATION EFFLUX PROTEIN/ ZINC TRANSPORTER"/>
    <property type="match status" value="1"/>
</dbReference>
<dbReference type="Pfam" id="PF01545">
    <property type="entry name" value="Cation_efflux"/>
    <property type="match status" value="1"/>
</dbReference>
<feature type="region of interest" description="Disordered" evidence="6">
    <location>
        <begin position="193"/>
        <end position="238"/>
    </location>
</feature>
<protein>
    <recommendedName>
        <fullName evidence="8">Cation efflux protein transmembrane domain-containing protein</fullName>
    </recommendedName>
</protein>
<name>A0A7S4ADN3_9STRA</name>
<evidence type="ECO:0000256" key="7">
    <source>
        <dbReference type="SAM" id="Phobius"/>
    </source>
</evidence>
<feature type="compositionally biased region" description="Basic and acidic residues" evidence="6">
    <location>
        <begin position="193"/>
        <end position="234"/>
    </location>
</feature>
<dbReference type="InterPro" id="IPR058533">
    <property type="entry name" value="Cation_efflux_TM"/>
</dbReference>
<evidence type="ECO:0000256" key="3">
    <source>
        <dbReference type="ARBA" id="ARBA00022906"/>
    </source>
</evidence>
<evidence type="ECO:0000256" key="1">
    <source>
        <dbReference type="ARBA" id="ARBA00004141"/>
    </source>
</evidence>
<dbReference type="NCBIfam" id="TIGR01297">
    <property type="entry name" value="CDF"/>
    <property type="match status" value="1"/>
</dbReference>
<dbReference type="InterPro" id="IPR050681">
    <property type="entry name" value="CDF/SLC30A"/>
</dbReference>
<feature type="region of interest" description="Disordered" evidence="6">
    <location>
        <begin position="147"/>
        <end position="172"/>
    </location>
</feature>
<feature type="domain" description="Cation efflux protein transmembrane" evidence="8">
    <location>
        <begin position="15"/>
        <end position="294"/>
    </location>
</feature>
<dbReference type="InterPro" id="IPR027469">
    <property type="entry name" value="Cation_efflux_TMD_sf"/>
</dbReference>
<keyword evidence="3" id="KW-0406">Ion transport</keyword>
<evidence type="ECO:0000313" key="9">
    <source>
        <dbReference type="EMBL" id="CAE0712279.1"/>
    </source>
</evidence>
<dbReference type="AlphaFoldDB" id="A0A7S4ADN3"/>
<dbReference type="GO" id="GO:0005886">
    <property type="term" value="C:plasma membrane"/>
    <property type="evidence" value="ECO:0007669"/>
    <property type="project" value="TreeGrafter"/>
</dbReference>
<sequence length="301" mass="33158">MVDDAAHRKQVIKRLYIATILCSIFMIVEIAGGLLSGSLAILSDAAHLFADLTSFAVAIAASYLASLPATATHTYGLKRTESLAALFSMTSLAFVSVGLAYEAIQRMIQPPEEGVDGNLMTLIAGIGVVVNVALALVLGENHVHLPGGDHGHDHSHDHGCHSNGHDHEHEHKVHKDMEIEANHCNRTVKDHDVHDHEHDSHDDEEHDDGDDHGHCHGHDHGHGHEHEHDNEPKTESSPLIVSHEGHNLEEEHAHHHHHREQQRNVNLHAAYLHVMGDLAQSVAVFLGGKNIFYFLLHFIVI</sequence>
<dbReference type="InterPro" id="IPR002524">
    <property type="entry name" value="Cation_efflux"/>
</dbReference>
<dbReference type="Gene3D" id="1.20.1510.10">
    <property type="entry name" value="Cation efflux protein transmembrane domain"/>
    <property type="match status" value="1"/>
</dbReference>
<reference evidence="9" key="1">
    <citation type="submission" date="2021-01" db="EMBL/GenBank/DDBJ databases">
        <authorList>
            <person name="Corre E."/>
            <person name="Pelletier E."/>
            <person name="Niang G."/>
            <person name="Scheremetjew M."/>
            <person name="Finn R."/>
            <person name="Kale V."/>
            <person name="Holt S."/>
            <person name="Cochrane G."/>
            <person name="Meng A."/>
            <person name="Brown T."/>
            <person name="Cohen L."/>
        </authorList>
    </citation>
    <scope>NUCLEOTIDE SEQUENCE</scope>
    <source>
        <strain evidence="9">10249 10 AB</strain>
    </source>
</reference>
<dbReference type="SUPFAM" id="SSF161111">
    <property type="entry name" value="Cation efflux protein transmembrane domain-like"/>
    <property type="match status" value="1"/>
</dbReference>
<dbReference type="EMBL" id="HBIX01006370">
    <property type="protein sequence ID" value="CAE0712279.1"/>
    <property type="molecule type" value="Transcribed_RNA"/>
</dbReference>
<feature type="transmembrane region" description="Helical" evidence="7">
    <location>
        <begin position="48"/>
        <end position="71"/>
    </location>
</feature>
<keyword evidence="4 7" id="KW-1133">Transmembrane helix</keyword>
<organism evidence="9">
    <name type="scientific">Pseudo-nitzschia australis</name>
    <dbReference type="NCBI Taxonomy" id="44445"/>
    <lineage>
        <taxon>Eukaryota</taxon>
        <taxon>Sar</taxon>
        <taxon>Stramenopiles</taxon>
        <taxon>Ochrophyta</taxon>
        <taxon>Bacillariophyta</taxon>
        <taxon>Bacillariophyceae</taxon>
        <taxon>Bacillariophycidae</taxon>
        <taxon>Bacillariales</taxon>
        <taxon>Bacillariaceae</taxon>
        <taxon>Pseudo-nitzschia</taxon>
    </lineage>
</organism>
<gene>
    <name evidence="9" type="ORF">PAUS00366_LOCUS5031</name>
</gene>
<evidence type="ECO:0000256" key="4">
    <source>
        <dbReference type="ARBA" id="ARBA00022989"/>
    </source>
</evidence>
<feature type="transmembrane region" description="Helical" evidence="7">
    <location>
        <begin position="15"/>
        <end position="42"/>
    </location>
</feature>
<evidence type="ECO:0000256" key="2">
    <source>
        <dbReference type="ARBA" id="ARBA00022692"/>
    </source>
</evidence>
<accession>A0A7S4ADN3</accession>
<evidence type="ECO:0000259" key="8">
    <source>
        <dbReference type="Pfam" id="PF01545"/>
    </source>
</evidence>
<dbReference type="GO" id="GO:0005385">
    <property type="term" value="F:zinc ion transmembrane transporter activity"/>
    <property type="evidence" value="ECO:0007669"/>
    <property type="project" value="TreeGrafter"/>
</dbReference>